<keyword evidence="7" id="KW-1185">Reference proteome</keyword>
<feature type="binding site" evidence="5">
    <location>
        <position position="116"/>
    </location>
    <ligand>
        <name>a divalent metal cation</name>
        <dbReference type="ChEBI" id="CHEBI:60240"/>
        <label>1</label>
    </ligand>
</feature>
<dbReference type="STRING" id="1379270.GEMMAAP_00145"/>
<dbReference type="PANTHER" id="PTHR13799:SF14">
    <property type="entry name" value="GTP CYCLOHYDROLASE 1 TYPE 2 HOMOLOG"/>
    <property type="match status" value="1"/>
</dbReference>
<comment type="similarity">
    <text evidence="1">Belongs to the GTP cyclohydrolase I type 2/NIF3 family.</text>
</comment>
<dbReference type="AlphaFoldDB" id="A0A143BMX7"/>
<name>A0A143BMX7_9BACT</name>
<dbReference type="Gene3D" id="3.40.1390.30">
    <property type="entry name" value="NIF3 (NGG1p interacting factor 3)-like"/>
    <property type="match status" value="2"/>
</dbReference>
<evidence type="ECO:0000313" key="7">
    <source>
        <dbReference type="Proteomes" id="UP000076404"/>
    </source>
</evidence>
<evidence type="ECO:0000256" key="3">
    <source>
        <dbReference type="ARBA" id="ARBA00022112"/>
    </source>
</evidence>
<evidence type="ECO:0000256" key="2">
    <source>
        <dbReference type="ARBA" id="ARBA00011643"/>
    </source>
</evidence>
<dbReference type="EMBL" id="CP011454">
    <property type="protein sequence ID" value="AMW06426.1"/>
    <property type="molecule type" value="Genomic_DNA"/>
</dbReference>
<feature type="binding site" evidence="5">
    <location>
        <position position="79"/>
    </location>
    <ligand>
        <name>a divalent metal cation</name>
        <dbReference type="ChEBI" id="CHEBI:60240"/>
        <label>1</label>
    </ligand>
</feature>
<dbReference type="GO" id="GO:0046872">
    <property type="term" value="F:metal ion binding"/>
    <property type="evidence" value="ECO:0007669"/>
    <property type="project" value="UniProtKB-KW"/>
</dbReference>
<dbReference type="eggNOG" id="COG0327">
    <property type="taxonomic scope" value="Bacteria"/>
</dbReference>
<evidence type="ECO:0000256" key="4">
    <source>
        <dbReference type="ARBA" id="ARBA00022723"/>
    </source>
</evidence>
<evidence type="ECO:0000256" key="1">
    <source>
        <dbReference type="ARBA" id="ARBA00006964"/>
    </source>
</evidence>
<dbReference type="PANTHER" id="PTHR13799">
    <property type="entry name" value="NGG1 INTERACTING FACTOR 3"/>
    <property type="match status" value="1"/>
</dbReference>
<gene>
    <name evidence="6" type="ORF">GEMMAAP_00145</name>
</gene>
<evidence type="ECO:0000256" key="5">
    <source>
        <dbReference type="PIRSR" id="PIRSR602678-1"/>
    </source>
</evidence>
<dbReference type="InterPro" id="IPR002678">
    <property type="entry name" value="DUF34/NIF3"/>
</dbReference>
<dbReference type="GO" id="GO:0005737">
    <property type="term" value="C:cytoplasm"/>
    <property type="evidence" value="ECO:0007669"/>
    <property type="project" value="TreeGrafter"/>
</dbReference>
<comment type="subunit">
    <text evidence="2">Homohexamer.</text>
</comment>
<protein>
    <recommendedName>
        <fullName evidence="3">GTP cyclohydrolase 1 type 2 homolog</fullName>
    </recommendedName>
</protein>
<dbReference type="KEGG" id="gph:GEMMAAP_00145"/>
<proteinExistence type="inferred from homology"/>
<evidence type="ECO:0000313" key="6">
    <source>
        <dbReference type="EMBL" id="AMW06426.1"/>
    </source>
</evidence>
<dbReference type="Pfam" id="PF01784">
    <property type="entry name" value="DUF34_NIF3"/>
    <property type="match status" value="1"/>
</dbReference>
<feature type="binding site" evidence="5">
    <location>
        <position position="242"/>
    </location>
    <ligand>
        <name>a divalent metal cation</name>
        <dbReference type="ChEBI" id="CHEBI:60240"/>
        <label>1</label>
    </ligand>
</feature>
<keyword evidence="4 5" id="KW-0479">Metal-binding</keyword>
<feature type="binding site" evidence="5">
    <location>
        <position position="238"/>
    </location>
    <ligand>
        <name>a divalent metal cation</name>
        <dbReference type="ChEBI" id="CHEBI:60240"/>
        <label>1</label>
    </ligand>
</feature>
<sequence length="270" mass="28527">MLAQATGNGLDTPVASLRDVVQALDTELRTFDIPDYGGAVNGLQVANRGTVRKVAVAVDASRAAITEAAISGANLLVVHHGLFWGGAQPLTGVHYEKFRTLFGADIAVYSTHLPLDCHPELGNNVRLAQALGLVPSAGFARYKSIDVGVMGDANEPTANVLARVEAFAARYGGSVRTSIPVGSRTTKRWAICTGGGASTETLREARERGVDTLIVGEGPHHTTVEALEHDFCVIYAGHYATETLGVQALGAWIEARFGVPWTFLHLPTGS</sequence>
<dbReference type="InterPro" id="IPR036069">
    <property type="entry name" value="DUF34/NIF3_sf"/>
</dbReference>
<accession>A0A143BMX7</accession>
<feature type="binding site" evidence="5">
    <location>
        <position position="80"/>
    </location>
    <ligand>
        <name>a divalent metal cation</name>
        <dbReference type="ChEBI" id="CHEBI:60240"/>
        <label>1</label>
    </ligand>
</feature>
<reference evidence="6 7" key="1">
    <citation type="journal article" date="2014" name="Proc. Natl. Acad. Sci. U.S.A.">
        <title>Functional type 2 photosynthetic reaction centers found in the rare bacterial phylum Gemmatimonadetes.</title>
        <authorList>
            <person name="Zeng Y."/>
            <person name="Feng F."/>
            <person name="Medova H."/>
            <person name="Dean J."/>
            <person name="Koblizek M."/>
        </authorList>
    </citation>
    <scope>NUCLEOTIDE SEQUENCE [LARGE SCALE GENOMIC DNA]</scope>
    <source>
        <strain evidence="6 7">AP64</strain>
    </source>
</reference>
<dbReference type="Proteomes" id="UP000076404">
    <property type="component" value="Chromosome"/>
</dbReference>
<dbReference type="FunFam" id="3.40.1390.30:FF:000001">
    <property type="entry name" value="GTP cyclohydrolase 1 type 2"/>
    <property type="match status" value="1"/>
</dbReference>
<reference evidence="6 7" key="2">
    <citation type="journal article" date="2016" name="Environ. Microbiol. Rep.">
        <title>Metagenomic evidence for the presence of phototrophic Gemmatimonadetes bacteria in diverse environments.</title>
        <authorList>
            <person name="Zeng Y."/>
            <person name="Baumbach J."/>
            <person name="Barbosa E.G."/>
            <person name="Azevedo V."/>
            <person name="Zhang C."/>
            <person name="Koblizek M."/>
        </authorList>
    </citation>
    <scope>NUCLEOTIDE SEQUENCE [LARGE SCALE GENOMIC DNA]</scope>
    <source>
        <strain evidence="6 7">AP64</strain>
    </source>
</reference>
<dbReference type="NCBIfam" id="TIGR00486">
    <property type="entry name" value="YbgI_SA1388"/>
    <property type="match status" value="1"/>
</dbReference>
<dbReference type="SUPFAM" id="SSF102705">
    <property type="entry name" value="NIF3 (NGG1p interacting factor 3)-like"/>
    <property type="match status" value="1"/>
</dbReference>
<organism evidence="6 7">
    <name type="scientific">Gemmatimonas phototrophica</name>
    <dbReference type="NCBI Taxonomy" id="1379270"/>
    <lineage>
        <taxon>Bacteria</taxon>
        <taxon>Pseudomonadati</taxon>
        <taxon>Gemmatimonadota</taxon>
        <taxon>Gemmatimonadia</taxon>
        <taxon>Gemmatimonadales</taxon>
        <taxon>Gemmatimonadaceae</taxon>
        <taxon>Gemmatimonas</taxon>
    </lineage>
</organism>